<dbReference type="InterPro" id="IPR000073">
    <property type="entry name" value="AB_hydrolase_1"/>
</dbReference>
<organism evidence="2 3">
    <name type="scientific">Algoriphagus jejuensis</name>
    <dbReference type="NCBI Taxonomy" id="419934"/>
    <lineage>
        <taxon>Bacteria</taxon>
        <taxon>Pseudomonadati</taxon>
        <taxon>Bacteroidota</taxon>
        <taxon>Cytophagia</taxon>
        <taxon>Cytophagales</taxon>
        <taxon>Cyclobacteriaceae</taxon>
        <taxon>Algoriphagus</taxon>
    </lineage>
</organism>
<evidence type="ECO:0000259" key="1">
    <source>
        <dbReference type="Pfam" id="PF00561"/>
    </source>
</evidence>
<feature type="domain" description="AB hydrolase-1" evidence="1">
    <location>
        <begin position="62"/>
        <end position="168"/>
    </location>
</feature>
<dbReference type="Gene3D" id="3.40.50.1820">
    <property type="entry name" value="alpha/beta hydrolase"/>
    <property type="match status" value="1"/>
</dbReference>
<comment type="caution">
    <text evidence="2">The sequence shown here is derived from an EMBL/GenBank/DDBJ whole genome shotgun (WGS) entry which is preliminary data.</text>
</comment>
<reference evidence="3" key="1">
    <citation type="journal article" date="2019" name="Int. J. Syst. Evol. Microbiol.">
        <title>The Global Catalogue of Microorganisms (GCM) 10K type strain sequencing project: providing services to taxonomists for standard genome sequencing and annotation.</title>
        <authorList>
            <consortium name="The Broad Institute Genomics Platform"/>
            <consortium name="The Broad Institute Genome Sequencing Center for Infectious Disease"/>
            <person name="Wu L."/>
            <person name="Ma J."/>
        </authorList>
    </citation>
    <scope>NUCLEOTIDE SEQUENCE [LARGE SCALE GENOMIC DNA]</scope>
    <source>
        <strain evidence="3">JCM 16112</strain>
    </source>
</reference>
<sequence length="302" mass="34212">MKIKFTSTFKSPADDHAWFQKWVEKLEQANARTYEKIEVETGLGKTMVYGLQTSELSLEPMVIFPGARTTALIWDFDRNLDQLLYRFRIYLVETNGLPNLSDGGTPDIKSKDYGLWAGEVMDKLGLQSSYVAGASFGGLICMKLAIAHSEKIKAAFLFNPGCLQPFSLTLSNLYYNLLPILSPKRKNVEKFLKKAIFLQPTHWISPTAWNLLVDYEIFALTRYQDKTQKPYFMKKELTQVQSSVYLALGDQDLLFPARKSLTNAKHLLPNLGGHQIFPAGHGIETLSAAMLFLKEEIEKLES</sequence>
<protein>
    <recommendedName>
        <fullName evidence="1">AB hydrolase-1 domain-containing protein</fullName>
    </recommendedName>
</protein>
<dbReference type="InterPro" id="IPR029058">
    <property type="entry name" value="AB_hydrolase_fold"/>
</dbReference>
<name>A0ABP3YCN2_9BACT</name>
<evidence type="ECO:0000313" key="2">
    <source>
        <dbReference type="EMBL" id="GAA0879161.1"/>
    </source>
</evidence>
<gene>
    <name evidence="2" type="ORF">GCM10009119_21290</name>
</gene>
<dbReference type="RefSeq" id="WP_343851289.1">
    <property type="nucleotide sequence ID" value="NZ_BAAAFI010000009.1"/>
</dbReference>
<proteinExistence type="predicted"/>
<dbReference type="Pfam" id="PF00561">
    <property type="entry name" value="Abhydrolase_1"/>
    <property type="match status" value="1"/>
</dbReference>
<evidence type="ECO:0000313" key="3">
    <source>
        <dbReference type="Proteomes" id="UP001500469"/>
    </source>
</evidence>
<dbReference type="Proteomes" id="UP001500469">
    <property type="component" value="Unassembled WGS sequence"/>
</dbReference>
<dbReference type="SUPFAM" id="SSF53474">
    <property type="entry name" value="alpha/beta-Hydrolases"/>
    <property type="match status" value="1"/>
</dbReference>
<accession>A0ABP3YCN2</accession>
<dbReference type="EMBL" id="BAAAFI010000009">
    <property type="protein sequence ID" value="GAA0879161.1"/>
    <property type="molecule type" value="Genomic_DNA"/>
</dbReference>
<keyword evidence="3" id="KW-1185">Reference proteome</keyword>